<dbReference type="InterPro" id="IPR000835">
    <property type="entry name" value="HTH_MarR-typ"/>
</dbReference>
<dbReference type="EMBL" id="BAAAMU010000005">
    <property type="protein sequence ID" value="GAA1616590.1"/>
    <property type="molecule type" value="Genomic_DNA"/>
</dbReference>
<organism evidence="3 4">
    <name type="scientific">Nonomuraea maheshkhaliensis</name>
    <dbReference type="NCBI Taxonomy" id="419590"/>
    <lineage>
        <taxon>Bacteria</taxon>
        <taxon>Bacillati</taxon>
        <taxon>Actinomycetota</taxon>
        <taxon>Actinomycetes</taxon>
        <taxon>Streptosporangiales</taxon>
        <taxon>Streptosporangiaceae</taxon>
        <taxon>Nonomuraea</taxon>
    </lineage>
</organism>
<gene>
    <name evidence="3" type="ORF">GCM10009733_011080</name>
</gene>
<keyword evidence="4" id="KW-1185">Reference proteome</keyword>
<evidence type="ECO:0000313" key="3">
    <source>
        <dbReference type="EMBL" id="GAA1616590.1"/>
    </source>
</evidence>
<dbReference type="SUPFAM" id="SSF46785">
    <property type="entry name" value="Winged helix' DNA-binding domain"/>
    <property type="match status" value="1"/>
</dbReference>
<dbReference type="InterPro" id="IPR011991">
    <property type="entry name" value="ArsR-like_HTH"/>
</dbReference>
<feature type="compositionally biased region" description="Low complexity" evidence="1">
    <location>
        <begin position="53"/>
        <end position="62"/>
    </location>
</feature>
<dbReference type="PANTHER" id="PTHR10948:SF23">
    <property type="entry name" value="TRANSPOSASE INSI FOR INSERTION SEQUENCE ELEMENT IS30A-RELATED"/>
    <property type="match status" value="1"/>
</dbReference>
<feature type="compositionally biased region" description="Basic and acidic residues" evidence="1">
    <location>
        <begin position="79"/>
        <end position="91"/>
    </location>
</feature>
<dbReference type="CDD" id="cd00090">
    <property type="entry name" value="HTH_ARSR"/>
    <property type="match status" value="1"/>
</dbReference>
<accession>A0ABN2ESU0</accession>
<dbReference type="InterPro" id="IPR051917">
    <property type="entry name" value="Transposase-Integrase"/>
</dbReference>
<protein>
    <submittedName>
        <fullName evidence="3">Helix-turn-helix domain-containing protein</fullName>
    </submittedName>
</protein>
<dbReference type="InterPro" id="IPR036388">
    <property type="entry name" value="WH-like_DNA-bd_sf"/>
</dbReference>
<dbReference type="SMART" id="SM00418">
    <property type="entry name" value="HTH_ARSR"/>
    <property type="match status" value="1"/>
</dbReference>
<dbReference type="InterPro" id="IPR009057">
    <property type="entry name" value="Homeodomain-like_sf"/>
</dbReference>
<feature type="domain" description="HTH arsR-type" evidence="2">
    <location>
        <begin position="111"/>
        <end position="184"/>
    </location>
</feature>
<name>A0ABN2ESU0_9ACTN</name>
<dbReference type="InterPro" id="IPR025246">
    <property type="entry name" value="IS30-like_HTH"/>
</dbReference>
<evidence type="ECO:0000313" key="4">
    <source>
        <dbReference type="Proteomes" id="UP001500064"/>
    </source>
</evidence>
<sequence length="242" mass="26483">MPGGHLTYEDRRRIADGLAEGLAYAEIARRLGRPRSTIGREIARNGGPHGYHAARAQQATTWRARRRPAPPLTPPDAGDMARPDQAGRDPEAVREYEQKLTGLLAGGWPPMAAKVMVCLLTSDSGNLTVADLIERLRVSPASISKAVGALEQLGLVKRERDNRRERYFIDDDVWYRAWLVGTRSMALWAATVREGADVLGANTPASIRLLTASRFFQLLSDDMAAAAAHYRAAFAGSRNPTP</sequence>
<dbReference type="Proteomes" id="UP001500064">
    <property type="component" value="Unassembled WGS sequence"/>
</dbReference>
<dbReference type="SUPFAM" id="SSF46689">
    <property type="entry name" value="Homeodomain-like"/>
    <property type="match status" value="1"/>
</dbReference>
<proteinExistence type="predicted"/>
<evidence type="ECO:0000256" key="1">
    <source>
        <dbReference type="SAM" id="MobiDB-lite"/>
    </source>
</evidence>
<dbReference type="Gene3D" id="1.10.10.10">
    <property type="entry name" value="Winged helix-like DNA-binding domain superfamily/Winged helix DNA-binding domain"/>
    <property type="match status" value="1"/>
</dbReference>
<evidence type="ECO:0000259" key="2">
    <source>
        <dbReference type="SMART" id="SM00418"/>
    </source>
</evidence>
<dbReference type="PANTHER" id="PTHR10948">
    <property type="entry name" value="TRANSPOSASE"/>
    <property type="match status" value="1"/>
</dbReference>
<dbReference type="Pfam" id="PF12802">
    <property type="entry name" value="MarR_2"/>
    <property type="match status" value="1"/>
</dbReference>
<dbReference type="InterPro" id="IPR001845">
    <property type="entry name" value="HTH_ArsR_DNA-bd_dom"/>
</dbReference>
<dbReference type="Pfam" id="PF13936">
    <property type="entry name" value="HTH_38"/>
    <property type="match status" value="1"/>
</dbReference>
<feature type="region of interest" description="Disordered" evidence="1">
    <location>
        <begin position="39"/>
        <end position="91"/>
    </location>
</feature>
<dbReference type="InterPro" id="IPR036390">
    <property type="entry name" value="WH_DNA-bd_sf"/>
</dbReference>
<comment type="caution">
    <text evidence="3">The sequence shown here is derived from an EMBL/GenBank/DDBJ whole genome shotgun (WGS) entry which is preliminary data.</text>
</comment>
<reference evidence="3 4" key="1">
    <citation type="journal article" date="2019" name="Int. J. Syst. Evol. Microbiol.">
        <title>The Global Catalogue of Microorganisms (GCM) 10K type strain sequencing project: providing services to taxonomists for standard genome sequencing and annotation.</title>
        <authorList>
            <consortium name="The Broad Institute Genomics Platform"/>
            <consortium name="The Broad Institute Genome Sequencing Center for Infectious Disease"/>
            <person name="Wu L."/>
            <person name="Ma J."/>
        </authorList>
    </citation>
    <scope>NUCLEOTIDE SEQUENCE [LARGE SCALE GENOMIC DNA]</scope>
    <source>
        <strain evidence="3 4">JCM 13929</strain>
    </source>
</reference>
<dbReference type="RefSeq" id="WP_346101877.1">
    <property type="nucleotide sequence ID" value="NZ_BAAAMU010000005.1"/>
</dbReference>